<keyword evidence="4 11" id="KW-0443">Lipid metabolism</keyword>
<evidence type="ECO:0000256" key="7">
    <source>
        <dbReference type="ARBA" id="ARBA00023209"/>
    </source>
</evidence>
<evidence type="ECO:0000256" key="2">
    <source>
        <dbReference type="ARBA" id="ARBA00022516"/>
    </source>
</evidence>
<comment type="subunit">
    <text evidence="11">Heterodimer of a large membrane-associated beta subunit and a small pyruvoyl-containing alpha subunit.</text>
</comment>
<dbReference type="InterPro" id="IPR003817">
    <property type="entry name" value="PS_Dcarbxylase"/>
</dbReference>
<protein>
    <recommendedName>
        <fullName evidence="11">Phosphatidylserine decarboxylase proenzyme</fullName>
        <ecNumber evidence="11">4.1.1.65</ecNumber>
    </recommendedName>
    <component>
        <recommendedName>
            <fullName evidence="11">Phosphatidylserine decarboxylase alpha chain</fullName>
        </recommendedName>
    </component>
    <component>
        <recommendedName>
            <fullName evidence="11">Phosphatidylserine decarboxylase beta chain</fullName>
        </recommendedName>
    </component>
</protein>
<keyword evidence="10 11" id="KW-0670">Pyruvate</keyword>
<dbReference type="EMBL" id="JACPSX010000034">
    <property type="protein sequence ID" value="MBI3013853.1"/>
    <property type="molecule type" value="Genomic_DNA"/>
</dbReference>
<evidence type="ECO:0000256" key="9">
    <source>
        <dbReference type="ARBA" id="ARBA00023264"/>
    </source>
</evidence>
<keyword evidence="2 11" id="KW-0444">Lipid biosynthesis</keyword>
<comment type="catalytic activity">
    <reaction evidence="11">
        <text>a 1,2-diacyl-sn-glycero-3-phospho-L-serine + H(+) = a 1,2-diacyl-sn-glycero-3-phosphoethanolamine + CO2</text>
        <dbReference type="Rhea" id="RHEA:20828"/>
        <dbReference type="ChEBI" id="CHEBI:15378"/>
        <dbReference type="ChEBI" id="CHEBI:16526"/>
        <dbReference type="ChEBI" id="CHEBI:57262"/>
        <dbReference type="ChEBI" id="CHEBI:64612"/>
        <dbReference type="EC" id="4.1.1.65"/>
    </reaction>
</comment>
<evidence type="ECO:0000256" key="4">
    <source>
        <dbReference type="ARBA" id="ARBA00023098"/>
    </source>
</evidence>
<feature type="site" description="Cleavage (non-hydrolytic); by autocatalysis" evidence="11">
    <location>
        <begin position="181"/>
        <end position="182"/>
    </location>
</feature>
<keyword evidence="6 11" id="KW-0865">Zymogen</keyword>
<evidence type="ECO:0000256" key="8">
    <source>
        <dbReference type="ARBA" id="ARBA00023239"/>
    </source>
</evidence>
<comment type="cofactor">
    <cofactor evidence="11">
        <name>pyruvate</name>
        <dbReference type="ChEBI" id="CHEBI:15361"/>
    </cofactor>
    <text evidence="11">Binds 1 pyruvoyl group covalently per subunit.</text>
</comment>
<keyword evidence="9 11" id="KW-1208">Phospholipid metabolism</keyword>
<dbReference type="HAMAP" id="MF_00664">
    <property type="entry name" value="PS_decarb_PSD_A"/>
    <property type="match status" value="1"/>
</dbReference>
<proteinExistence type="inferred from homology"/>
<keyword evidence="12" id="KW-0812">Transmembrane</keyword>
<keyword evidence="3 11" id="KW-0210">Decarboxylase</keyword>
<sequence length="220" mass="24063">MKGRVVPIAPDAWRFLTPLGTAGAVFLAFGWTIPAGLAGLCFFFVLYFFRDPERQIPPGSDLLLSPADGTVSTVEKVRDAGSGSQENWRVGIFLSLFNVHVNRVPVQGKVISLHYRPGKFLPAYRQQAAVENEQNVIVIQGRQGPVVVKQVAGVLARRIVCWVRQDQDLEAGQRLGLIRFGSRVEVILPAWMSLNVAVGDRVKGGLSILARIPEDGHGLV</sequence>
<keyword evidence="8 11" id="KW-0456">Lyase</keyword>
<feature type="chain" id="PRO_5038197794" description="Phosphatidylserine decarboxylase beta chain" evidence="11">
    <location>
        <begin position="1"/>
        <end position="181"/>
    </location>
</feature>
<evidence type="ECO:0000256" key="5">
    <source>
        <dbReference type="ARBA" id="ARBA00023136"/>
    </source>
</evidence>
<feature type="transmembrane region" description="Helical" evidence="12">
    <location>
        <begin position="24"/>
        <end position="49"/>
    </location>
</feature>
<comment type="subcellular location">
    <subcellularLocation>
        <location evidence="11">Cell membrane</location>
        <topology evidence="11">Peripheral membrane protein</topology>
    </subcellularLocation>
</comment>
<evidence type="ECO:0000313" key="13">
    <source>
        <dbReference type="EMBL" id="MBI3013853.1"/>
    </source>
</evidence>
<dbReference type="InterPro" id="IPR033175">
    <property type="entry name" value="PSD-A"/>
</dbReference>
<feature type="chain" id="PRO_5038197795" description="Phosphatidylserine decarboxylase alpha chain" evidence="11">
    <location>
        <begin position="182"/>
        <end position="220"/>
    </location>
</feature>
<feature type="active site" description="Schiff-base intermediate with substrate; via pyruvic acid" evidence="11">
    <location>
        <position position="182"/>
    </location>
</feature>
<name>A0A932LYW2_UNCTE</name>
<evidence type="ECO:0000256" key="3">
    <source>
        <dbReference type="ARBA" id="ARBA00022793"/>
    </source>
</evidence>
<dbReference type="PANTHER" id="PTHR35809:SF1">
    <property type="entry name" value="ARCHAETIDYLSERINE DECARBOXYLASE PROENZYME-RELATED"/>
    <property type="match status" value="1"/>
</dbReference>
<dbReference type="PANTHER" id="PTHR35809">
    <property type="entry name" value="ARCHAETIDYLSERINE DECARBOXYLASE PROENZYME-RELATED"/>
    <property type="match status" value="1"/>
</dbReference>
<dbReference type="GO" id="GO:0004609">
    <property type="term" value="F:phosphatidylserine decarboxylase activity"/>
    <property type="evidence" value="ECO:0007669"/>
    <property type="project" value="UniProtKB-UniRule"/>
</dbReference>
<keyword evidence="5 11" id="KW-0472">Membrane</keyword>
<evidence type="ECO:0000256" key="10">
    <source>
        <dbReference type="ARBA" id="ARBA00023317"/>
    </source>
</evidence>
<dbReference type="EC" id="4.1.1.65" evidence="11"/>
<keyword evidence="12" id="KW-1133">Transmembrane helix</keyword>
<dbReference type="AlphaFoldDB" id="A0A932LYW2"/>
<evidence type="ECO:0000313" key="14">
    <source>
        <dbReference type="Proteomes" id="UP000741360"/>
    </source>
</evidence>
<dbReference type="GO" id="GO:0006646">
    <property type="term" value="P:phosphatidylethanolamine biosynthetic process"/>
    <property type="evidence" value="ECO:0007669"/>
    <property type="project" value="UniProtKB-UniRule"/>
</dbReference>
<comment type="pathway">
    <text evidence="11">Phospholipid metabolism; phosphatidylethanolamine biosynthesis; phosphatidylethanolamine from CDP-diacylglycerol: step 2/2.</text>
</comment>
<feature type="modified residue" description="Pyruvic acid (Ser); by autocatalysis" evidence="11">
    <location>
        <position position="182"/>
    </location>
</feature>
<organism evidence="13 14">
    <name type="scientific">Tectimicrobiota bacterium</name>
    <dbReference type="NCBI Taxonomy" id="2528274"/>
    <lineage>
        <taxon>Bacteria</taxon>
        <taxon>Pseudomonadati</taxon>
        <taxon>Nitrospinota/Tectimicrobiota group</taxon>
        <taxon>Candidatus Tectimicrobiota</taxon>
    </lineage>
</organism>
<comment type="caution">
    <text evidence="13">The sequence shown here is derived from an EMBL/GenBank/DDBJ whole genome shotgun (WGS) entry which is preliminary data.</text>
</comment>
<dbReference type="Proteomes" id="UP000741360">
    <property type="component" value="Unassembled WGS sequence"/>
</dbReference>
<comment type="similarity">
    <text evidence="11">Belongs to the phosphatidylserine decarboxylase family. PSD-A subfamily.</text>
</comment>
<keyword evidence="7 11" id="KW-0594">Phospholipid biosynthesis</keyword>
<comment type="function">
    <text evidence="11">Catalyzes the formation of phosphatidylethanolamine (PtdEtn) from phosphatidylserine (PtdSer).</text>
</comment>
<keyword evidence="1 11" id="KW-1003">Cell membrane</keyword>
<evidence type="ECO:0000256" key="11">
    <source>
        <dbReference type="HAMAP-Rule" id="MF_00664"/>
    </source>
</evidence>
<evidence type="ECO:0000256" key="6">
    <source>
        <dbReference type="ARBA" id="ARBA00023145"/>
    </source>
</evidence>
<dbReference type="NCBIfam" id="NF003685">
    <property type="entry name" value="PRK05305.2-5"/>
    <property type="match status" value="1"/>
</dbReference>
<comment type="PTM">
    <text evidence="11">Is synthesized initially as an inactive proenzyme. Formation of the active enzyme involves a self-maturation process in which the active site pyruvoyl group is generated from an internal serine residue via an autocatalytic post-translational modification. Two non-identical subunits are generated from the proenzyme in this reaction, and the pyruvate is formed at the N-terminus of the alpha chain, which is derived from the carboxyl end of the proenzyme. The post-translation cleavage follows an unusual pathway, termed non-hydrolytic serinolysis, in which the side chain hydroxyl group of the serine supplies its oxygen atom to form the C-terminus of the beta chain, while the remainder of the serine residue undergoes an oxidative deamination to produce ammonia and the pyruvoyl prosthetic group on the alpha chain.</text>
</comment>
<dbReference type="Pfam" id="PF02666">
    <property type="entry name" value="PS_Dcarbxylase"/>
    <property type="match status" value="1"/>
</dbReference>
<reference evidence="13" key="1">
    <citation type="submission" date="2020-07" db="EMBL/GenBank/DDBJ databases">
        <title>Huge and variable diversity of episymbiotic CPR bacteria and DPANN archaea in groundwater ecosystems.</title>
        <authorList>
            <person name="He C.Y."/>
            <person name="Keren R."/>
            <person name="Whittaker M."/>
            <person name="Farag I.F."/>
            <person name="Doudna J."/>
            <person name="Cate J.H.D."/>
            <person name="Banfield J.F."/>
        </authorList>
    </citation>
    <scope>NUCLEOTIDE SEQUENCE</scope>
    <source>
        <strain evidence="13">NC_groundwater_717_Ag_S-0.2um_59_8</strain>
    </source>
</reference>
<evidence type="ECO:0000256" key="1">
    <source>
        <dbReference type="ARBA" id="ARBA00022475"/>
    </source>
</evidence>
<dbReference type="GO" id="GO:0005886">
    <property type="term" value="C:plasma membrane"/>
    <property type="evidence" value="ECO:0007669"/>
    <property type="project" value="UniProtKB-SubCell"/>
</dbReference>
<gene>
    <name evidence="11" type="primary">psd</name>
    <name evidence="13" type="ORF">HYY65_02030</name>
</gene>
<accession>A0A932LYW2</accession>
<evidence type="ECO:0000256" key="12">
    <source>
        <dbReference type="SAM" id="Phobius"/>
    </source>
</evidence>